<protein>
    <submittedName>
        <fullName evidence="2">HDC15448</fullName>
    </submittedName>
</protein>
<gene>
    <name evidence="2" type="ORF">HDC15448</name>
</gene>
<dbReference type="EMBL" id="BK002813">
    <property type="protein sequence ID" value="DAA04318.1"/>
    <property type="molecule type" value="Genomic_DNA"/>
</dbReference>
<name>Q6IJA3_DROME</name>
<feature type="region of interest" description="Disordered" evidence="1">
    <location>
        <begin position="86"/>
        <end position="130"/>
    </location>
</feature>
<feature type="compositionally biased region" description="Basic and acidic residues" evidence="1">
    <location>
        <begin position="86"/>
        <end position="95"/>
    </location>
</feature>
<feature type="compositionally biased region" description="Low complexity" evidence="1">
    <location>
        <begin position="114"/>
        <end position="128"/>
    </location>
</feature>
<evidence type="ECO:0000313" key="2">
    <source>
        <dbReference type="EMBL" id="DAA04318.1"/>
    </source>
</evidence>
<dbReference type="AlphaFoldDB" id="Q6IJA3"/>
<organism evidence="2">
    <name type="scientific">Drosophila melanogaster</name>
    <name type="common">Fruit fly</name>
    <dbReference type="NCBI Taxonomy" id="7227"/>
    <lineage>
        <taxon>Eukaryota</taxon>
        <taxon>Metazoa</taxon>
        <taxon>Ecdysozoa</taxon>
        <taxon>Arthropoda</taxon>
        <taxon>Hexapoda</taxon>
        <taxon>Insecta</taxon>
        <taxon>Pterygota</taxon>
        <taxon>Neoptera</taxon>
        <taxon>Endopterygota</taxon>
        <taxon>Diptera</taxon>
        <taxon>Brachycera</taxon>
        <taxon>Muscomorpha</taxon>
        <taxon>Ephydroidea</taxon>
        <taxon>Drosophilidae</taxon>
        <taxon>Drosophila</taxon>
        <taxon>Sophophora</taxon>
    </lineage>
</organism>
<proteinExistence type="predicted"/>
<evidence type="ECO:0000256" key="1">
    <source>
        <dbReference type="SAM" id="MobiDB-lite"/>
    </source>
</evidence>
<feature type="compositionally biased region" description="Polar residues" evidence="1">
    <location>
        <begin position="27"/>
        <end position="44"/>
    </location>
</feature>
<reference evidence="2" key="1">
    <citation type="journal article" date="2003" name="Genome Biol.">
        <title>An integrated gene annotation and transcriptional profiling approach towards the full gene content of the Drosophila genome.</title>
        <authorList>
            <person name="Hild M."/>
            <person name="Beckmann B."/>
            <person name="Haas S.A."/>
            <person name="Koch B."/>
            <person name="Solovyev V."/>
            <person name="Busold C."/>
            <person name="Fellenberg K."/>
            <person name="Boutros M."/>
            <person name="Vingron M."/>
            <person name="Sauer F."/>
            <person name="Hoheisel J.D."/>
            <person name="Paro R."/>
        </authorList>
    </citation>
    <scope>NUCLEOTIDE SEQUENCE</scope>
</reference>
<accession>Q6IJA3</accession>
<feature type="region of interest" description="Disordered" evidence="1">
    <location>
        <begin position="23"/>
        <end position="46"/>
    </location>
</feature>
<sequence>MPCGCIKFPLKQKYKKCLTMRTDRHSSGSTGHPTIPTSSTSIPAGSSKDAQLDALLSGPLPLFTDRSAGLSPAAIELLSIRRESSCHKRMQEKVKKSGRAKKQQAEAHSRTCDNNSNNNRYSYSYSSRPQRWKSSKLYLYWTERNGTQRK</sequence>